<sequence>MALQISALLSHVRALPRSSGSLLRIRADFQRVAAKFKHTAAPGSPRSGWKPATGPSRGHINAALRAEKFSAAAAAALWKSSLGHRGGEAGWVRSPSVRPLE</sequence>
<feature type="region of interest" description="Disordered" evidence="1">
    <location>
        <begin position="36"/>
        <end position="57"/>
    </location>
</feature>
<keyword evidence="3" id="KW-1185">Reference proteome</keyword>
<evidence type="ECO:0000256" key="1">
    <source>
        <dbReference type="SAM" id="MobiDB-lite"/>
    </source>
</evidence>
<evidence type="ECO:0000313" key="3">
    <source>
        <dbReference type="Proteomes" id="UP001153269"/>
    </source>
</evidence>
<dbReference type="AlphaFoldDB" id="A0A9N7VMT0"/>
<dbReference type="Proteomes" id="UP001153269">
    <property type="component" value="Unassembled WGS sequence"/>
</dbReference>
<gene>
    <name evidence="2" type="ORF">PLEPLA_LOCUS38768</name>
</gene>
<comment type="caution">
    <text evidence="2">The sequence shown here is derived from an EMBL/GenBank/DDBJ whole genome shotgun (WGS) entry which is preliminary data.</text>
</comment>
<evidence type="ECO:0000313" key="2">
    <source>
        <dbReference type="EMBL" id="CAB1451075.1"/>
    </source>
</evidence>
<proteinExistence type="predicted"/>
<name>A0A9N7VMT0_PLEPL</name>
<protein>
    <submittedName>
        <fullName evidence="2">Uncharacterized protein</fullName>
    </submittedName>
</protein>
<reference evidence="2" key="1">
    <citation type="submission" date="2020-03" db="EMBL/GenBank/DDBJ databases">
        <authorList>
            <person name="Weist P."/>
        </authorList>
    </citation>
    <scope>NUCLEOTIDE SEQUENCE</scope>
</reference>
<dbReference type="EMBL" id="CADEAL010004075">
    <property type="protein sequence ID" value="CAB1451075.1"/>
    <property type="molecule type" value="Genomic_DNA"/>
</dbReference>
<organism evidence="2 3">
    <name type="scientific">Pleuronectes platessa</name>
    <name type="common">European plaice</name>
    <dbReference type="NCBI Taxonomy" id="8262"/>
    <lineage>
        <taxon>Eukaryota</taxon>
        <taxon>Metazoa</taxon>
        <taxon>Chordata</taxon>
        <taxon>Craniata</taxon>
        <taxon>Vertebrata</taxon>
        <taxon>Euteleostomi</taxon>
        <taxon>Actinopterygii</taxon>
        <taxon>Neopterygii</taxon>
        <taxon>Teleostei</taxon>
        <taxon>Neoteleostei</taxon>
        <taxon>Acanthomorphata</taxon>
        <taxon>Carangaria</taxon>
        <taxon>Pleuronectiformes</taxon>
        <taxon>Pleuronectoidei</taxon>
        <taxon>Pleuronectidae</taxon>
        <taxon>Pleuronectes</taxon>
    </lineage>
</organism>
<accession>A0A9N7VMT0</accession>